<dbReference type="Pfam" id="PF24493">
    <property type="entry name" value="INTS4_8HBD"/>
    <property type="match status" value="1"/>
</dbReference>
<dbReference type="GO" id="GO:0032039">
    <property type="term" value="C:integrator complex"/>
    <property type="evidence" value="ECO:0007669"/>
    <property type="project" value="TreeGrafter"/>
</dbReference>
<dbReference type="AlphaFoldDB" id="A0AAN9AP01"/>
<dbReference type="SUPFAM" id="SSF48371">
    <property type="entry name" value="ARM repeat"/>
    <property type="match status" value="1"/>
</dbReference>
<evidence type="ECO:0000259" key="4">
    <source>
        <dbReference type="Pfam" id="PF25458"/>
    </source>
</evidence>
<dbReference type="InterPro" id="IPR056235">
    <property type="entry name" value="INTS4_8HBD"/>
</dbReference>
<dbReference type="Gene3D" id="1.25.10.10">
    <property type="entry name" value="Leucine-rich Repeat Variant"/>
    <property type="match status" value="3"/>
</dbReference>
<dbReference type="Proteomes" id="UP001374579">
    <property type="component" value="Unassembled WGS sequence"/>
</dbReference>
<evidence type="ECO:0000259" key="3">
    <source>
        <dbReference type="Pfam" id="PF24493"/>
    </source>
</evidence>
<evidence type="ECO:0000256" key="1">
    <source>
        <dbReference type="ARBA" id="ARBA00004123"/>
    </source>
</evidence>
<comment type="caution">
    <text evidence="5">The sequence shown here is derived from an EMBL/GenBank/DDBJ whole genome shotgun (WGS) entry which is preliminary data.</text>
</comment>
<dbReference type="InterPro" id="IPR016024">
    <property type="entry name" value="ARM-type_fold"/>
</dbReference>
<dbReference type="Pfam" id="PF25458">
    <property type="entry name" value="INTS4_C"/>
    <property type="match status" value="1"/>
</dbReference>
<evidence type="ECO:0000313" key="5">
    <source>
        <dbReference type="EMBL" id="KAK7090280.1"/>
    </source>
</evidence>
<accession>A0AAN9AP01</accession>
<dbReference type="PANTHER" id="PTHR20938">
    <property type="entry name" value="INTEGRATOR COMPLEX SUBUNIT 4"/>
    <property type="match status" value="1"/>
</dbReference>
<gene>
    <name evidence="5" type="ORF">V1264_010095</name>
</gene>
<dbReference type="GO" id="GO:0016180">
    <property type="term" value="P:snRNA processing"/>
    <property type="evidence" value="ECO:0007669"/>
    <property type="project" value="TreeGrafter"/>
</dbReference>
<evidence type="ECO:0008006" key="7">
    <source>
        <dbReference type="Google" id="ProtNLM"/>
    </source>
</evidence>
<evidence type="ECO:0000313" key="6">
    <source>
        <dbReference type="Proteomes" id="UP001374579"/>
    </source>
</evidence>
<keyword evidence="6" id="KW-1185">Reference proteome</keyword>
<name>A0AAN9AP01_9CAEN</name>
<dbReference type="InterPro" id="IPR057412">
    <property type="entry name" value="INTS4_C"/>
</dbReference>
<proteinExistence type="predicted"/>
<feature type="domain" description="INTS4 8 helical bundle" evidence="3">
    <location>
        <begin position="609"/>
        <end position="784"/>
    </location>
</feature>
<sequence length="939" mass="104743">MAAKLKKRALAEFSHVIQEEPKPVKRLRLITKPAQPELHLNLQSGCTSQDILHALVILEHRFPIDHATAERIFPELMEQYSASRDTLVRSKILSVFTRLATVPGFNPQVISDQLLPKLQSEESHKVLSNLLSTLTTIGCCLPNSLAFHQHLVAAAQKLLVNAGHLVRARCLELIGELGSCDDKTKELLTTDSVLYLLGQYTADDDPRVRAAAYTAMLRLYERGQPLSQSVYSQACGGMNDDNEDVRRKAARLVWVLCRLYPESMVNCGSEGGEELRLADDGFAKICNLMNDISVNVRVEAAALLGSLHQVSGRFLEQTLDKKLMSNMRRKVSAHDRAKEQFESGEWSTGQRWADDKPRESVDAESISLMNIGACGAFVHGLEDEFLEVRNAALDSLCELAVQSPRFAVLSQDSIIDMVNDEIESVRLNAINSLRKLSKHLVLRDDQLDIILGVLQDYSYSSREALRGLLGEMRMATRESVNSTIMALLDNLRRYPQDRTDIWSCSQKVGQRHAQLTMMLAEELLCLHPYFDSPEPDTEDPAYVTVLLAVFNAAALCPTMVALFPEHTRRHYTYLRASLPHLLSPIQALEDAESQVGEKVVAMAATSTGDFLRQLLSKLSGLSSLDLDSAEQLLRICVRDLERVEALDSEVSASTECTCLFLSSQLILTELMKSTVRTDTDKVYQENVAASVDKILQQSTQLQTLYLGLGGELAALVRQTEVKALAIQLLFRLERASLGEKVRACNTFRQYLSLIKSSVDSDPTSYDNFTRQVVSLYDSVDWSRLQVLPEIFRDLSKLLRPATLATPCDVRKTTAVIHEPPASSDMPIKFPASLAATVTLVATVYNLEETNRVSILVRYPDQITQFVTPPLTSWTRLGPLRHRLVTPVMLSHSLWSESCHVELSLVVEACGEGRQLLKLQENIPLTKPVKVLVSPKSLKR</sequence>
<organism evidence="5 6">
    <name type="scientific">Littorina saxatilis</name>
    <dbReference type="NCBI Taxonomy" id="31220"/>
    <lineage>
        <taxon>Eukaryota</taxon>
        <taxon>Metazoa</taxon>
        <taxon>Spiralia</taxon>
        <taxon>Lophotrochozoa</taxon>
        <taxon>Mollusca</taxon>
        <taxon>Gastropoda</taxon>
        <taxon>Caenogastropoda</taxon>
        <taxon>Littorinimorpha</taxon>
        <taxon>Littorinoidea</taxon>
        <taxon>Littorinidae</taxon>
        <taxon>Littorina</taxon>
    </lineage>
</organism>
<comment type="subcellular location">
    <subcellularLocation>
        <location evidence="1">Nucleus</location>
    </subcellularLocation>
</comment>
<feature type="domain" description="Integrator complex subunit 4/Protein SIEL C-terminal Ig-like" evidence="4">
    <location>
        <begin position="815"/>
        <end position="936"/>
    </location>
</feature>
<dbReference type="PANTHER" id="PTHR20938:SF0">
    <property type="entry name" value="INTEGRATOR COMPLEX SUBUNIT 4"/>
    <property type="match status" value="1"/>
</dbReference>
<evidence type="ECO:0000256" key="2">
    <source>
        <dbReference type="ARBA" id="ARBA00023242"/>
    </source>
</evidence>
<keyword evidence="2" id="KW-0539">Nucleus</keyword>
<reference evidence="5 6" key="1">
    <citation type="submission" date="2024-02" db="EMBL/GenBank/DDBJ databases">
        <title>Chromosome-scale genome assembly of the rough periwinkle Littorina saxatilis.</title>
        <authorList>
            <person name="De Jode A."/>
            <person name="Faria R."/>
            <person name="Formenti G."/>
            <person name="Sims Y."/>
            <person name="Smith T.P."/>
            <person name="Tracey A."/>
            <person name="Wood J.M.D."/>
            <person name="Zagrodzka Z.B."/>
            <person name="Johannesson K."/>
            <person name="Butlin R.K."/>
            <person name="Leder E.H."/>
        </authorList>
    </citation>
    <scope>NUCLEOTIDE SEQUENCE [LARGE SCALE GENOMIC DNA]</scope>
    <source>
        <strain evidence="5">Snail1</strain>
        <tissue evidence="5">Muscle</tissue>
    </source>
</reference>
<protein>
    <recommendedName>
        <fullName evidence="7">Integrator complex subunit 4</fullName>
    </recommendedName>
</protein>
<dbReference type="InterPro" id="IPR011989">
    <property type="entry name" value="ARM-like"/>
</dbReference>
<dbReference type="EMBL" id="JBAMIC010000024">
    <property type="protein sequence ID" value="KAK7090280.1"/>
    <property type="molecule type" value="Genomic_DNA"/>
</dbReference>